<dbReference type="WBParaSite" id="PS1159_v2.g13651.t1">
    <property type="protein sequence ID" value="PS1159_v2.g13651.t1"/>
    <property type="gene ID" value="PS1159_v2.g13651"/>
</dbReference>
<reference evidence="2" key="1">
    <citation type="submission" date="2022-11" db="UniProtKB">
        <authorList>
            <consortium name="WormBaseParasite"/>
        </authorList>
    </citation>
    <scope>IDENTIFICATION</scope>
</reference>
<organism evidence="1 2">
    <name type="scientific">Panagrolaimus sp. PS1159</name>
    <dbReference type="NCBI Taxonomy" id="55785"/>
    <lineage>
        <taxon>Eukaryota</taxon>
        <taxon>Metazoa</taxon>
        <taxon>Ecdysozoa</taxon>
        <taxon>Nematoda</taxon>
        <taxon>Chromadorea</taxon>
        <taxon>Rhabditida</taxon>
        <taxon>Tylenchina</taxon>
        <taxon>Panagrolaimomorpha</taxon>
        <taxon>Panagrolaimoidea</taxon>
        <taxon>Panagrolaimidae</taxon>
        <taxon>Panagrolaimus</taxon>
    </lineage>
</organism>
<dbReference type="Proteomes" id="UP000887580">
    <property type="component" value="Unplaced"/>
</dbReference>
<protein>
    <submittedName>
        <fullName evidence="2">Tyrosine-protein kinase</fullName>
    </submittedName>
</protein>
<proteinExistence type="predicted"/>
<evidence type="ECO:0000313" key="1">
    <source>
        <dbReference type="Proteomes" id="UP000887580"/>
    </source>
</evidence>
<accession>A0AC35F477</accession>
<name>A0AC35F477_9BILA</name>
<evidence type="ECO:0000313" key="2">
    <source>
        <dbReference type="WBParaSite" id="PS1159_v2.g13651.t1"/>
    </source>
</evidence>
<sequence>MTTEIATAENASAFTGSTEPAETIPLLPLHTPVQKVIDSLGVDIRTRQWYHGFMTRREAEILCRKDGQWLVRVAHNQQVEVYCISVKFNGEYFHIPVLKTAHNTFFVINDFLCKDPMTLIQYHYEFRIPLNPEGACLKDPVQRQTWSLQIEQLKLGAKLGHGEFSDVNAGELMLWDGKYKVAIKRIKATKLANDSKIALLREAFIMRRLNHPHVLRLFGVQTIQDPIMIVLELADGNSLKKKLKNQEKPPTPDEQERYVYEIVDGMQYLESQWVVHKDLAARNCFLDAKGSIKIGDFGIRKGTLKLEVPEPTPPYIAEVMSKCFLPKADRPSFEKLKEELKLSSKYGQETFVEKLGKIQA</sequence>